<comment type="caution">
    <text evidence="1">The sequence shown here is derived from an EMBL/GenBank/DDBJ whole genome shotgun (WGS) entry which is preliminary data.</text>
</comment>
<evidence type="ECO:0000313" key="1">
    <source>
        <dbReference type="EMBL" id="KAK7351053.1"/>
    </source>
</evidence>
<accession>A0AAN9MGP5</accession>
<dbReference type="Proteomes" id="UP001367508">
    <property type="component" value="Unassembled WGS sequence"/>
</dbReference>
<name>A0AAN9MGP5_CANGL</name>
<protein>
    <submittedName>
        <fullName evidence="1">Uncharacterized protein</fullName>
    </submittedName>
</protein>
<keyword evidence="2" id="KW-1185">Reference proteome</keyword>
<sequence length="84" mass="9738">MRTPMRDRAWYHPKVHEGITGKMEIQTLGEPVRCTHQEALPHGNMKHQLLVLLGQALLVAMIVRLERRGTVLPMLIRIQAHIYH</sequence>
<organism evidence="1 2">
    <name type="scientific">Canavalia gladiata</name>
    <name type="common">Sword bean</name>
    <name type="synonym">Dolichos gladiatus</name>
    <dbReference type="NCBI Taxonomy" id="3824"/>
    <lineage>
        <taxon>Eukaryota</taxon>
        <taxon>Viridiplantae</taxon>
        <taxon>Streptophyta</taxon>
        <taxon>Embryophyta</taxon>
        <taxon>Tracheophyta</taxon>
        <taxon>Spermatophyta</taxon>
        <taxon>Magnoliopsida</taxon>
        <taxon>eudicotyledons</taxon>
        <taxon>Gunneridae</taxon>
        <taxon>Pentapetalae</taxon>
        <taxon>rosids</taxon>
        <taxon>fabids</taxon>
        <taxon>Fabales</taxon>
        <taxon>Fabaceae</taxon>
        <taxon>Papilionoideae</taxon>
        <taxon>50 kb inversion clade</taxon>
        <taxon>NPAAA clade</taxon>
        <taxon>indigoferoid/millettioid clade</taxon>
        <taxon>Phaseoleae</taxon>
        <taxon>Canavalia</taxon>
    </lineage>
</organism>
<gene>
    <name evidence="1" type="ORF">VNO77_10201</name>
</gene>
<reference evidence="1 2" key="1">
    <citation type="submission" date="2024-01" db="EMBL/GenBank/DDBJ databases">
        <title>The genomes of 5 underutilized Papilionoideae crops provide insights into root nodulation and disease resistanc.</title>
        <authorList>
            <person name="Jiang F."/>
        </authorList>
    </citation>
    <scope>NUCLEOTIDE SEQUENCE [LARGE SCALE GENOMIC DNA]</scope>
    <source>
        <strain evidence="1">LVBAO_FW01</strain>
        <tissue evidence="1">Leaves</tissue>
    </source>
</reference>
<proteinExistence type="predicted"/>
<evidence type="ECO:0000313" key="2">
    <source>
        <dbReference type="Proteomes" id="UP001367508"/>
    </source>
</evidence>
<dbReference type="EMBL" id="JAYMYQ010000002">
    <property type="protein sequence ID" value="KAK7351053.1"/>
    <property type="molecule type" value="Genomic_DNA"/>
</dbReference>
<dbReference type="AlphaFoldDB" id="A0AAN9MGP5"/>